<dbReference type="Pfam" id="PF00254">
    <property type="entry name" value="FKBP_C"/>
    <property type="match status" value="1"/>
</dbReference>
<dbReference type="PROSITE" id="PS50059">
    <property type="entry name" value="FKBP_PPIASE"/>
    <property type="match status" value="1"/>
</dbReference>
<reference evidence="11" key="1">
    <citation type="submission" date="2019-06" db="EMBL/GenBank/DDBJ databases">
        <authorList>
            <person name="Zheng W."/>
        </authorList>
    </citation>
    <scope>NUCLEOTIDE SEQUENCE</scope>
    <source>
        <strain evidence="11">QDHG01</strain>
    </source>
</reference>
<protein>
    <recommendedName>
        <fullName evidence="2 7">peptidylprolyl isomerase</fullName>
        <ecNumber evidence="2 7">5.2.1.8</ecNumber>
    </recommendedName>
</protein>
<evidence type="ECO:0000313" key="12">
    <source>
        <dbReference type="Proteomes" id="UP000785679"/>
    </source>
</evidence>
<dbReference type="PANTHER" id="PTHR46512">
    <property type="entry name" value="PEPTIDYLPROLYL ISOMERASE"/>
    <property type="match status" value="1"/>
</dbReference>
<evidence type="ECO:0000256" key="7">
    <source>
        <dbReference type="PROSITE-ProRule" id="PRU00277"/>
    </source>
</evidence>
<dbReference type="PROSITE" id="PS50005">
    <property type="entry name" value="TPR"/>
    <property type="match status" value="1"/>
</dbReference>
<comment type="catalytic activity">
    <reaction evidence="1 7">
        <text>[protein]-peptidylproline (omega=180) = [protein]-peptidylproline (omega=0)</text>
        <dbReference type="Rhea" id="RHEA:16237"/>
        <dbReference type="Rhea" id="RHEA-COMP:10747"/>
        <dbReference type="Rhea" id="RHEA-COMP:10748"/>
        <dbReference type="ChEBI" id="CHEBI:83833"/>
        <dbReference type="ChEBI" id="CHEBI:83834"/>
        <dbReference type="EC" id="5.2.1.8"/>
    </reaction>
</comment>
<keyword evidence="6 7" id="KW-0413">Isomerase</keyword>
<name>A0A8J8P4E4_HALGN</name>
<evidence type="ECO:0000256" key="1">
    <source>
        <dbReference type="ARBA" id="ARBA00000971"/>
    </source>
</evidence>
<evidence type="ECO:0000256" key="6">
    <source>
        <dbReference type="ARBA" id="ARBA00023235"/>
    </source>
</evidence>
<dbReference type="OrthoDB" id="1902587at2759"/>
<evidence type="ECO:0000256" key="2">
    <source>
        <dbReference type="ARBA" id="ARBA00013194"/>
    </source>
</evidence>
<organism evidence="11 12">
    <name type="scientific">Halteria grandinella</name>
    <dbReference type="NCBI Taxonomy" id="5974"/>
    <lineage>
        <taxon>Eukaryota</taxon>
        <taxon>Sar</taxon>
        <taxon>Alveolata</taxon>
        <taxon>Ciliophora</taxon>
        <taxon>Intramacronucleata</taxon>
        <taxon>Spirotrichea</taxon>
        <taxon>Stichotrichia</taxon>
        <taxon>Sporadotrichida</taxon>
        <taxon>Halteriidae</taxon>
        <taxon>Halteria</taxon>
    </lineage>
</organism>
<feature type="region of interest" description="Disordered" evidence="9">
    <location>
        <begin position="1"/>
        <end position="23"/>
    </location>
</feature>
<feature type="repeat" description="TPR" evidence="8">
    <location>
        <begin position="523"/>
        <end position="556"/>
    </location>
</feature>
<dbReference type="PANTHER" id="PTHR46512:SF9">
    <property type="entry name" value="PEPTIDYLPROLYL ISOMERASE"/>
    <property type="match status" value="1"/>
</dbReference>
<dbReference type="Gene3D" id="3.10.50.40">
    <property type="match status" value="2"/>
</dbReference>
<evidence type="ECO:0000256" key="8">
    <source>
        <dbReference type="PROSITE-ProRule" id="PRU00339"/>
    </source>
</evidence>
<gene>
    <name evidence="11" type="ORF">FGO68_gene3643</name>
</gene>
<evidence type="ECO:0000313" key="11">
    <source>
        <dbReference type="EMBL" id="TNV85630.1"/>
    </source>
</evidence>
<dbReference type="SUPFAM" id="SSF48452">
    <property type="entry name" value="TPR-like"/>
    <property type="match status" value="1"/>
</dbReference>
<dbReference type="EC" id="5.2.1.8" evidence="2 7"/>
<keyword evidence="12" id="KW-1185">Reference proteome</keyword>
<dbReference type="Proteomes" id="UP000785679">
    <property type="component" value="Unassembled WGS sequence"/>
</dbReference>
<feature type="domain" description="PPIase FKBP-type" evidence="10">
    <location>
        <begin position="53"/>
        <end position="113"/>
    </location>
</feature>
<sequence length="587" mass="67878">MGSKEEDALHYEIDSDNEPPHDEVGDMITVVKKGQVTKEILETGQGLGKPGRPYEVLIDYTAKFSDGQIFDEGTNVSLTLGDEAVPYGLWKAIEHMRKGEKSLIMVKPKHAFGRPEGQDYLQWPKGWESEEQKEILRKRRVYYIVKLYEWAVKHDLDGDGMLIKNILERGVGYDRPFEVDEVKLDLKIYQTLNDGTEKVYMDMKGLETVIQDHVNIWNTTRKILQSMKTKERVKTLVRPDYFIERDAEVVEKYEILKDRPLRLDIEMVNLVRVEDLYKDGSAFQKTVFKGEGTASPYSDFQVLLKIEVDGVTLFEHPRMDDLSQIEVGVDSQKYDLELYTLPPVVRKILKTTKLTETFQVRVVKSGRGMGKLAPYFEEKHEDGSASCFAQRDVIANFKNEVIYTICLVAMEQKDYLFKLTIQEKLERLSFIKAIGTDFFKRGNMKKALKLYGKVHSYFRTKDAKNNFQKEDETTEEFKGKTAELDVINKTTLTNMCVIHARGKEWKEVIRYADEALMTDPLYVKALYHKGRAQLELTEYALAIETLVKANTLEPENADVKRELARADLASRTFKDKEAKMFQKMFSE</sequence>
<dbReference type="Gene3D" id="1.25.40.10">
    <property type="entry name" value="Tetratricopeptide repeat domain"/>
    <property type="match status" value="1"/>
</dbReference>
<keyword evidence="3" id="KW-0677">Repeat</keyword>
<keyword evidence="4 8" id="KW-0802">TPR repeat</keyword>
<dbReference type="GO" id="GO:0003755">
    <property type="term" value="F:peptidyl-prolyl cis-trans isomerase activity"/>
    <property type="evidence" value="ECO:0007669"/>
    <property type="project" value="UniProtKB-KW"/>
</dbReference>
<comment type="caution">
    <text evidence="11">The sequence shown here is derived from an EMBL/GenBank/DDBJ whole genome shotgun (WGS) entry which is preliminary data.</text>
</comment>
<proteinExistence type="predicted"/>
<evidence type="ECO:0000256" key="9">
    <source>
        <dbReference type="SAM" id="MobiDB-lite"/>
    </source>
</evidence>
<evidence type="ECO:0000259" key="10">
    <source>
        <dbReference type="PROSITE" id="PS50059"/>
    </source>
</evidence>
<dbReference type="InterPro" id="IPR046357">
    <property type="entry name" value="PPIase_dom_sf"/>
</dbReference>
<evidence type="ECO:0000256" key="5">
    <source>
        <dbReference type="ARBA" id="ARBA00023110"/>
    </source>
</evidence>
<dbReference type="SUPFAM" id="SSF54534">
    <property type="entry name" value="FKBP-like"/>
    <property type="match status" value="1"/>
</dbReference>
<keyword evidence="5 7" id="KW-0697">Rotamase</keyword>
<accession>A0A8J8P4E4</accession>
<evidence type="ECO:0000256" key="4">
    <source>
        <dbReference type="ARBA" id="ARBA00022803"/>
    </source>
</evidence>
<evidence type="ECO:0000256" key="3">
    <source>
        <dbReference type="ARBA" id="ARBA00022737"/>
    </source>
</evidence>
<dbReference type="InterPro" id="IPR019734">
    <property type="entry name" value="TPR_rpt"/>
</dbReference>
<dbReference type="InterPro" id="IPR011990">
    <property type="entry name" value="TPR-like_helical_dom_sf"/>
</dbReference>
<dbReference type="InterPro" id="IPR050754">
    <property type="entry name" value="FKBP4/5/8-like"/>
</dbReference>
<dbReference type="EMBL" id="RRYP01001677">
    <property type="protein sequence ID" value="TNV85630.1"/>
    <property type="molecule type" value="Genomic_DNA"/>
</dbReference>
<dbReference type="InterPro" id="IPR001179">
    <property type="entry name" value="PPIase_FKBP_dom"/>
</dbReference>
<dbReference type="AlphaFoldDB" id="A0A8J8P4E4"/>